<evidence type="ECO:0000256" key="4">
    <source>
        <dbReference type="ARBA" id="ARBA00006171"/>
    </source>
</evidence>
<dbReference type="InterPro" id="IPR050155">
    <property type="entry name" value="HAD-like_hydrolase_sf"/>
</dbReference>
<sequence length="254" mass="27434">MRVFLDVLIARFGKVPYGDRDGARRLQWALLFVSRNDMTFPYALVVFDLDGTLVDSGADIAEALNRTLAEFGLARVPEATVLGWIGEGVRKLVEAAWRHAHDATPIDAVMPTFMRHYAACLLRSPRLYPGVAEALAQLRARGVTLALCTNKPSALVLPLLRHLGVADAFAALLGGDSLPERKPSPLPLLHLAQQFAQPPAHCLMVGDSGTDLQAAHAAGMPAALVRYGYPRDLDLAAADVVLLMDDLRELLALG</sequence>
<evidence type="ECO:0000256" key="6">
    <source>
        <dbReference type="ARBA" id="ARBA00022723"/>
    </source>
</evidence>
<evidence type="ECO:0000313" key="11">
    <source>
        <dbReference type="EMBL" id="CTP84528.1"/>
    </source>
</evidence>
<keyword evidence="9 10" id="KW-0119">Carbohydrate metabolism</keyword>
<accession>A0A0K2ZFY9</accession>
<keyword evidence="7 10" id="KW-0378">Hydrolase</keyword>
<dbReference type="FunFam" id="3.40.50.1000:FF:000022">
    <property type="entry name" value="Phosphoglycolate phosphatase"/>
    <property type="match status" value="1"/>
</dbReference>
<dbReference type="GO" id="GO:0005829">
    <property type="term" value="C:cytosol"/>
    <property type="evidence" value="ECO:0007669"/>
    <property type="project" value="TreeGrafter"/>
</dbReference>
<dbReference type="InterPro" id="IPR023198">
    <property type="entry name" value="PGP-like_dom2"/>
</dbReference>
<dbReference type="GO" id="GO:0046295">
    <property type="term" value="P:glycolate biosynthetic process"/>
    <property type="evidence" value="ECO:0007669"/>
    <property type="project" value="UniProtKB-UniRule"/>
</dbReference>
<dbReference type="Gene3D" id="3.40.50.1000">
    <property type="entry name" value="HAD superfamily/HAD-like"/>
    <property type="match status" value="1"/>
</dbReference>
<dbReference type="InterPro" id="IPR037512">
    <property type="entry name" value="PGPase_prok"/>
</dbReference>
<evidence type="ECO:0000256" key="3">
    <source>
        <dbReference type="ARBA" id="ARBA00004818"/>
    </source>
</evidence>
<evidence type="ECO:0000256" key="5">
    <source>
        <dbReference type="ARBA" id="ARBA00013078"/>
    </source>
</evidence>
<evidence type="ECO:0000256" key="1">
    <source>
        <dbReference type="ARBA" id="ARBA00000830"/>
    </source>
</evidence>
<feature type="binding site" evidence="10">
    <location>
        <position position="50"/>
    </location>
    <ligand>
        <name>Mg(2+)</name>
        <dbReference type="ChEBI" id="CHEBI:18420"/>
    </ligand>
</feature>
<comment type="similarity">
    <text evidence="4 10">Belongs to the HAD-like hydrolase superfamily. CbbY/CbbZ/Gph/YieH family.</text>
</comment>
<dbReference type="InterPro" id="IPR036412">
    <property type="entry name" value="HAD-like_sf"/>
</dbReference>
<dbReference type="PANTHER" id="PTHR43434">
    <property type="entry name" value="PHOSPHOGLYCOLATE PHOSPHATASE"/>
    <property type="match status" value="1"/>
</dbReference>
<dbReference type="GO" id="GO:0008967">
    <property type="term" value="F:phosphoglycolate phosphatase activity"/>
    <property type="evidence" value="ECO:0007669"/>
    <property type="project" value="UniProtKB-UniRule"/>
</dbReference>
<dbReference type="GO" id="GO:0046872">
    <property type="term" value="F:metal ion binding"/>
    <property type="evidence" value="ECO:0007669"/>
    <property type="project" value="UniProtKB-KW"/>
</dbReference>
<evidence type="ECO:0000256" key="9">
    <source>
        <dbReference type="ARBA" id="ARBA00023277"/>
    </source>
</evidence>
<name>A0A0K2ZFY9_9XANT</name>
<dbReference type="GO" id="GO:0006281">
    <property type="term" value="P:DNA repair"/>
    <property type="evidence" value="ECO:0007669"/>
    <property type="project" value="TreeGrafter"/>
</dbReference>
<dbReference type="InterPro" id="IPR006439">
    <property type="entry name" value="HAD-SF_hydro_IA"/>
</dbReference>
<dbReference type="NCBIfam" id="TIGR01449">
    <property type="entry name" value="PGP_bact"/>
    <property type="match status" value="1"/>
</dbReference>
<evidence type="ECO:0000313" key="12">
    <source>
        <dbReference type="Proteomes" id="UP000045978"/>
    </source>
</evidence>
<dbReference type="GO" id="GO:0005975">
    <property type="term" value="P:carbohydrate metabolic process"/>
    <property type="evidence" value="ECO:0007669"/>
    <property type="project" value="InterPro"/>
</dbReference>
<dbReference type="SFLD" id="SFLDG01129">
    <property type="entry name" value="C1.5:_HAD__Beta-PGM__Phosphata"/>
    <property type="match status" value="1"/>
</dbReference>
<dbReference type="NCBIfam" id="TIGR01549">
    <property type="entry name" value="HAD-SF-IA-v1"/>
    <property type="match status" value="1"/>
</dbReference>
<dbReference type="PANTHER" id="PTHR43434:SF1">
    <property type="entry name" value="PHOSPHOGLYCOLATE PHOSPHATASE"/>
    <property type="match status" value="1"/>
</dbReference>
<dbReference type="HAMAP" id="MF_00495">
    <property type="entry name" value="GPH_hydrolase_bact"/>
    <property type="match status" value="1"/>
</dbReference>
<dbReference type="Proteomes" id="UP000045978">
    <property type="component" value="Unassembled WGS sequence"/>
</dbReference>
<dbReference type="InterPro" id="IPR023214">
    <property type="entry name" value="HAD_sf"/>
</dbReference>
<keyword evidence="8 10" id="KW-0460">Magnesium</keyword>
<evidence type="ECO:0000256" key="10">
    <source>
        <dbReference type="HAMAP-Rule" id="MF_00495"/>
    </source>
</evidence>
<dbReference type="SFLD" id="SFLDG01135">
    <property type="entry name" value="C1.5.6:_HAD__Beta-PGM__Phospha"/>
    <property type="match status" value="1"/>
</dbReference>
<comment type="catalytic activity">
    <reaction evidence="1 10">
        <text>2-phosphoglycolate + H2O = glycolate + phosphate</text>
        <dbReference type="Rhea" id="RHEA:14369"/>
        <dbReference type="ChEBI" id="CHEBI:15377"/>
        <dbReference type="ChEBI" id="CHEBI:29805"/>
        <dbReference type="ChEBI" id="CHEBI:43474"/>
        <dbReference type="ChEBI" id="CHEBI:58033"/>
        <dbReference type="EC" id="3.1.3.18"/>
    </reaction>
</comment>
<keyword evidence="6 10" id="KW-0479">Metal-binding</keyword>
<evidence type="ECO:0000256" key="2">
    <source>
        <dbReference type="ARBA" id="ARBA00001946"/>
    </source>
</evidence>
<feature type="binding site" evidence="10">
    <location>
        <position position="207"/>
    </location>
    <ligand>
        <name>Mg(2+)</name>
        <dbReference type="ChEBI" id="CHEBI:18420"/>
    </ligand>
</feature>
<dbReference type="Pfam" id="PF00702">
    <property type="entry name" value="Hydrolase"/>
    <property type="match status" value="1"/>
</dbReference>
<dbReference type="UniPathway" id="UPA00865">
    <property type="reaction ID" value="UER00834"/>
</dbReference>
<dbReference type="SUPFAM" id="SSF56784">
    <property type="entry name" value="HAD-like"/>
    <property type="match status" value="1"/>
</dbReference>
<organism evidence="11 12">
    <name type="scientific">Xanthomonas graminis pv. phlei</name>
    <dbReference type="NCBI Taxonomy" id="487906"/>
    <lineage>
        <taxon>Bacteria</taxon>
        <taxon>Pseudomonadati</taxon>
        <taxon>Pseudomonadota</taxon>
        <taxon>Gammaproteobacteria</taxon>
        <taxon>Lysobacterales</taxon>
        <taxon>Lysobacteraceae</taxon>
        <taxon>Xanthomonas</taxon>
        <taxon>Xanthomonas translucens group</taxon>
        <taxon>Xanthomonas graminis</taxon>
    </lineage>
</organism>
<feature type="binding site" evidence="10">
    <location>
        <position position="48"/>
    </location>
    <ligand>
        <name>Mg(2+)</name>
        <dbReference type="ChEBI" id="CHEBI:18420"/>
    </ligand>
</feature>
<comment type="pathway">
    <text evidence="3 10">Organic acid metabolism; glycolate biosynthesis; glycolate from 2-phosphoglycolate: step 1/1.</text>
</comment>
<dbReference type="NCBIfam" id="TIGR01509">
    <property type="entry name" value="HAD-SF-IA-v3"/>
    <property type="match status" value="1"/>
</dbReference>
<gene>
    <name evidence="11" type="ORF">XTPLMG730_0819</name>
</gene>
<dbReference type="SFLD" id="SFLDS00003">
    <property type="entry name" value="Haloacid_Dehalogenase"/>
    <property type="match status" value="1"/>
</dbReference>
<comment type="cofactor">
    <cofactor evidence="2 10">
        <name>Mg(2+)</name>
        <dbReference type="ChEBI" id="CHEBI:18420"/>
    </cofactor>
</comment>
<dbReference type="EMBL" id="CXOJ01000013">
    <property type="protein sequence ID" value="CTP84528.1"/>
    <property type="molecule type" value="Genomic_DNA"/>
</dbReference>
<protein>
    <recommendedName>
        <fullName evidence="5 10">Phosphoglycolate phosphatase</fullName>
        <shortName evidence="10">PGP</shortName>
        <shortName evidence="10">PGPase</shortName>
        <ecNumber evidence="5 10">3.1.3.18</ecNumber>
    </recommendedName>
</protein>
<proteinExistence type="inferred from homology"/>
<reference evidence="11 12" key="1">
    <citation type="submission" date="2015-07" db="EMBL/GenBank/DDBJ databases">
        <authorList>
            <person name="Noorani M."/>
        </authorList>
    </citation>
    <scope>NUCLEOTIDE SEQUENCE [LARGE SCALE GENOMIC DNA]</scope>
    <source>
        <strain evidence="11">LMG730</strain>
    </source>
</reference>
<evidence type="ECO:0000256" key="8">
    <source>
        <dbReference type="ARBA" id="ARBA00022842"/>
    </source>
</evidence>
<dbReference type="AlphaFoldDB" id="A0A0K2ZFY9"/>
<dbReference type="Gene3D" id="1.10.150.240">
    <property type="entry name" value="Putative phosphatase, domain 2"/>
    <property type="match status" value="1"/>
</dbReference>
<evidence type="ECO:0000256" key="7">
    <source>
        <dbReference type="ARBA" id="ARBA00022801"/>
    </source>
</evidence>
<feature type="active site" description="Nucleophile" evidence="10">
    <location>
        <position position="48"/>
    </location>
</feature>
<dbReference type="EC" id="3.1.3.18" evidence="5 10"/>
<comment type="function">
    <text evidence="10">Specifically catalyzes the dephosphorylation of 2-phosphoglycolate. Is involved in the dissimilation of the intracellular 2-phosphoglycolate formed during the DNA repair of 3'-phosphoglycolate ends, a major class of DNA lesions induced by oxidative stress.</text>
</comment>
<dbReference type="PRINTS" id="PR00413">
    <property type="entry name" value="HADHALOGNASE"/>
</dbReference>